<evidence type="ECO:0000313" key="1">
    <source>
        <dbReference type="EMBL" id="KAG0438911.1"/>
    </source>
</evidence>
<comment type="caution">
    <text evidence="1">The sequence shown here is derived from an EMBL/GenBank/DDBJ whole genome shotgun (WGS) entry which is preliminary data.</text>
</comment>
<reference evidence="1 2" key="1">
    <citation type="journal article" date="2020" name="Cell">
        <title>Large-Scale Comparative Analyses of Tick Genomes Elucidate Their Genetic Diversity and Vector Capacities.</title>
        <authorList>
            <consortium name="Tick Genome and Microbiome Consortium (TIGMIC)"/>
            <person name="Jia N."/>
            <person name="Wang J."/>
            <person name="Shi W."/>
            <person name="Du L."/>
            <person name="Sun Y."/>
            <person name="Zhan W."/>
            <person name="Jiang J.F."/>
            <person name="Wang Q."/>
            <person name="Zhang B."/>
            <person name="Ji P."/>
            <person name="Bell-Sakyi L."/>
            <person name="Cui X.M."/>
            <person name="Yuan T.T."/>
            <person name="Jiang B.G."/>
            <person name="Yang W.F."/>
            <person name="Lam T.T."/>
            <person name="Chang Q.C."/>
            <person name="Ding S.J."/>
            <person name="Wang X.J."/>
            <person name="Zhu J.G."/>
            <person name="Ruan X.D."/>
            <person name="Zhao L."/>
            <person name="Wei J.T."/>
            <person name="Ye R.Z."/>
            <person name="Que T.C."/>
            <person name="Du C.H."/>
            <person name="Zhou Y.H."/>
            <person name="Cheng J.X."/>
            <person name="Dai P.F."/>
            <person name="Guo W.B."/>
            <person name="Han X.H."/>
            <person name="Huang E.J."/>
            <person name="Li L.F."/>
            <person name="Wei W."/>
            <person name="Gao Y.C."/>
            <person name="Liu J.Z."/>
            <person name="Shao H.Z."/>
            <person name="Wang X."/>
            <person name="Wang C.C."/>
            <person name="Yang T.C."/>
            <person name="Huo Q.B."/>
            <person name="Li W."/>
            <person name="Chen H.Y."/>
            <person name="Chen S.E."/>
            <person name="Zhou L.G."/>
            <person name="Ni X.B."/>
            <person name="Tian J.H."/>
            <person name="Sheng Y."/>
            <person name="Liu T."/>
            <person name="Pan Y.S."/>
            <person name="Xia L.Y."/>
            <person name="Li J."/>
            <person name="Zhao F."/>
            <person name="Cao W.C."/>
        </authorList>
    </citation>
    <scope>NUCLEOTIDE SEQUENCE [LARGE SCALE GENOMIC DNA]</scope>
    <source>
        <strain evidence="1">Iper-2018</strain>
    </source>
</reference>
<gene>
    <name evidence="1" type="ORF">HPB47_016827</name>
</gene>
<dbReference type="EMBL" id="JABSTQ010005631">
    <property type="protein sequence ID" value="KAG0438911.1"/>
    <property type="molecule type" value="Genomic_DNA"/>
</dbReference>
<sequence>MWRKGPETCPVRMAVYGTLTLRVPKPRVLPNRPRTLPRHLFLNILPGRRWCRCCLKKEEPLDRPVDLSPYDVVVWTLVTQEVVLPRLVPRTFPVVVDVCHPSSGRTGGGSSAVRPLASSLARILTLVGADSALGAPGVRVPGEWDDQQVARSNKFITEAYVDPASVQVLRRTCAVCRSAVHKETPKEA</sequence>
<protein>
    <submittedName>
        <fullName evidence="1">Uncharacterized protein</fullName>
    </submittedName>
</protein>
<dbReference type="Proteomes" id="UP000805193">
    <property type="component" value="Unassembled WGS sequence"/>
</dbReference>
<name>A0AC60QQ21_IXOPE</name>
<keyword evidence="2" id="KW-1185">Reference proteome</keyword>
<proteinExistence type="predicted"/>
<accession>A0AC60QQ21</accession>
<organism evidence="1 2">
    <name type="scientific">Ixodes persulcatus</name>
    <name type="common">Taiga tick</name>
    <dbReference type="NCBI Taxonomy" id="34615"/>
    <lineage>
        <taxon>Eukaryota</taxon>
        <taxon>Metazoa</taxon>
        <taxon>Ecdysozoa</taxon>
        <taxon>Arthropoda</taxon>
        <taxon>Chelicerata</taxon>
        <taxon>Arachnida</taxon>
        <taxon>Acari</taxon>
        <taxon>Parasitiformes</taxon>
        <taxon>Ixodida</taxon>
        <taxon>Ixodoidea</taxon>
        <taxon>Ixodidae</taxon>
        <taxon>Ixodinae</taxon>
        <taxon>Ixodes</taxon>
    </lineage>
</organism>
<evidence type="ECO:0000313" key="2">
    <source>
        <dbReference type="Proteomes" id="UP000805193"/>
    </source>
</evidence>